<keyword evidence="1" id="KW-0690">Ribosome biogenesis</keyword>
<dbReference type="AlphaFoldDB" id="A0A0C5VL53"/>
<evidence type="ECO:0000313" key="2">
    <source>
        <dbReference type="EMBL" id="AJQ94098.1"/>
    </source>
</evidence>
<sequence>MAISKQWLHEAKLLCDEPGPEDGVDPRELARFRLTRKTKQNRPLEKVAQRTISLWIMAELADDVFRDIDVAAVQLTEDGQFLWVLIHHYSSAQAQTEVALQKLNALQGYLRAQVARAVNRKRVPVLKFEVLQMDR</sequence>
<gene>
    <name evidence="2" type="ORF">YC6258_02054</name>
</gene>
<dbReference type="HOGENOM" id="CLU_1882831_0_0_6"/>
<dbReference type="STRING" id="1445510.YC6258_02054"/>
<dbReference type="KEGG" id="gsn:YC6258_02054"/>
<dbReference type="Pfam" id="PF02033">
    <property type="entry name" value="RBFA"/>
    <property type="match status" value="1"/>
</dbReference>
<dbReference type="Proteomes" id="UP000032266">
    <property type="component" value="Chromosome"/>
</dbReference>
<dbReference type="EMBL" id="CP007142">
    <property type="protein sequence ID" value="AJQ94098.1"/>
    <property type="molecule type" value="Genomic_DNA"/>
</dbReference>
<evidence type="ECO:0000256" key="1">
    <source>
        <dbReference type="ARBA" id="ARBA00022517"/>
    </source>
</evidence>
<dbReference type="OrthoDB" id="5570333at2"/>
<proteinExistence type="predicted"/>
<reference evidence="2 3" key="1">
    <citation type="submission" date="2014-01" db="EMBL/GenBank/DDBJ databases">
        <title>Full genme sequencing of cellulolytic bacterium Gynuella sunshinyii YC6258T gen. nov., sp. nov.</title>
        <authorList>
            <person name="Khan H."/>
            <person name="Chung E.J."/>
            <person name="Chung Y.R."/>
        </authorList>
    </citation>
    <scope>NUCLEOTIDE SEQUENCE [LARGE SCALE GENOMIC DNA]</scope>
    <source>
        <strain evidence="2 3">YC6258</strain>
    </source>
</reference>
<accession>A0A0C5VL53</accession>
<protein>
    <submittedName>
        <fullName evidence="2">Ribosome-binding factor A</fullName>
    </submittedName>
</protein>
<dbReference type="GO" id="GO:0006364">
    <property type="term" value="P:rRNA processing"/>
    <property type="evidence" value="ECO:0007669"/>
    <property type="project" value="InterPro"/>
</dbReference>
<dbReference type="RefSeq" id="WP_044616703.1">
    <property type="nucleotide sequence ID" value="NZ_CP007142.1"/>
</dbReference>
<evidence type="ECO:0000313" key="3">
    <source>
        <dbReference type="Proteomes" id="UP000032266"/>
    </source>
</evidence>
<dbReference type="InterPro" id="IPR023799">
    <property type="entry name" value="RbfA_dom_sf"/>
</dbReference>
<dbReference type="InterPro" id="IPR015946">
    <property type="entry name" value="KH_dom-like_a/b"/>
</dbReference>
<organism evidence="2 3">
    <name type="scientific">Gynuella sunshinyii YC6258</name>
    <dbReference type="NCBI Taxonomy" id="1445510"/>
    <lineage>
        <taxon>Bacteria</taxon>
        <taxon>Pseudomonadati</taxon>
        <taxon>Pseudomonadota</taxon>
        <taxon>Gammaproteobacteria</taxon>
        <taxon>Oceanospirillales</taxon>
        <taxon>Saccharospirillaceae</taxon>
        <taxon>Gynuella</taxon>
    </lineage>
</organism>
<dbReference type="SUPFAM" id="SSF89919">
    <property type="entry name" value="Ribosome-binding factor A, RbfA"/>
    <property type="match status" value="1"/>
</dbReference>
<keyword evidence="3" id="KW-1185">Reference proteome</keyword>
<dbReference type="InterPro" id="IPR000238">
    <property type="entry name" value="RbfA"/>
</dbReference>
<name>A0A0C5VL53_9GAMM</name>
<dbReference type="Gene3D" id="3.30.300.20">
    <property type="match status" value="1"/>
</dbReference>